<name>A0ABV1AAV5_9TELE</name>
<organism evidence="1 2">
    <name type="scientific">Ameca splendens</name>
    <dbReference type="NCBI Taxonomy" id="208324"/>
    <lineage>
        <taxon>Eukaryota</taxon>
        <taxon>Metazoa</taxon>
        <taxon>Chordata</taxon>
        <taxon>Craniata</taxon>
        <taxon>Vertebrata</taxon>
        <taxon>Euteleostomi</taxon>
        <taxon>Actinopterygii</taxon>
        <taxon>Neopterygii</taxon>
        <taxon>Teleostei</taxon>
        <taxon>Neoteleostei</taxon>
        <taxon>Acanthomorphata</taxon>
        <taxon>Ovalentaria</taxon>
        <taxon>Atherinomorphae</taxon>
        <taxon>Cyprinodontiformes</taxon>
        <taxon>Goodeidae</taxon>
        <taxon>Ameca</taxon>
    </lineage>
</organism>
<sequence length="106" mass="12492">MVRENTQNDREVDENRETGRRKRRYIMVLPAVCLLSPCSPQRRTAARKILYADSRIIKSSIHPSIHPSISSSKTEKGNFDSKQFLHFQLWTWCSYMFLFINTIKNT</sequence>
<accession>A0ABV1AAV5</accession>
<reference evidence="1 2" key="1">
    <citation type="submission" date="2021-06" db="EMBL/GenBank/DDBJ databases">
        <authorList>
            <person name="Palmer J.M."/>
        </authorList>
    </citation>
    <scope>NUCLEOTIDE SEQUENCE [LARGE SCALE GENOMIC DNA]</scope>
    <source>
        <strain evidence="1 2">AS_MEX2019</strain>
        <tissue evidence="1">Muscle</tissue>
    </source>
</reference>
<evidence type="ECO:0000313" key="1">
    <source>
        <dbReference type="EMBL" id="MEQ2315702.1"/>
    </source>
</evidence>
<dbReference type="EMBL" id="JAHRIP010087091">
    <property type="protein sequence ID" value="MEQ2315702.1"/>
    <property type="molecule type" value="Genomic_DNA"/>
</dbReference>
<keyword evidence="2" id="KW-1185">Reference proteome</keyword>
<dbReference type="Proteomes" id="UP001469553">
    <property type="component" value="Unassembled WGS sequence"/>
</dbReference>
<comment type="caution">
    <text evidence="1">The sequence shown here is derived from an EMBL/GenBank/DDBJ whole genome shotgun (WGS) entry which is preliminary data.</text>
</comment>
<evidence type="ECO:0000313" key="2">
    <source>
        <dbReference type="Proteomes" id="UP001469553"/>
    </source>
</evidence>
<gene>
    <name evidence="1" type="ORF">AMECASPLE_025146</name>
</gene>
<protein>
    <submittedName>
        <fullName evidence="1">Uncharacterized protein</fullName>
    </submittedName>
</protein>
<proteinExistence type="predicted"/>